<protein>
    <recommendedName>
        <fullName evidence="1">DUF4097 domain-containing protein</fullName>
    </recommendedName>
</protein>
<evidence type="ECO:0000313" key="2">
    <source>
        <dbReference type="EMBL" id="SBW05247.1"/>
    </source>
</evidence>
<evidence type="ECO:0000259" key="1">
    <source>
        <dbReference type="Pfam" id="PF13349"/>
    </source>
</evidence>
<reference evidence="2" key="1">
    <citation type="submission" date="2016-04" db="EMBL/GenBank/DDBJ databases">
        <authorList>
            <person name="Evans L.H."/>
            <person name="Alamgir A."/>
            <person name="Owens N."/>
            <person name="Weber N.D."/>
            <person name="Virtaneva K."/>
            <person name="Barbian K."/>
            <person name="Babar A."/>
            <person name="Rosenke K."/>
        </authorList>
    </citation>
    <scope>NUCLEOTIDE SEQUENCE</scope>
    <source>
        <strain evidence="2">86</strain>
    </source>
</reference>
<gene>
    <name evidence="2" type="ORF">KL86CLO1_12008</name>
</gene>
<proteinExistence type="predicted"/>
<dbReference type="InterPro" id="IPR025164">
    <property type="entry name" value="Toastrack_DUF4097"/>
</dbReference>
<dbReference type="EMBL" id="FLUN01000001">
    <property type="protein sequence ID" value="SBW05247.1"/>
    <property type="molecule type" value="Genomic_DNA"/>
</dbReference>
<accession>A0A212K0P9</accession>
<dbReference type="Gene3D" id="2.160.20.120">
    <property type="match status" value="1"/>
</dbReference>
<feature type="domain" description="DUF4097" evidence="1">
    <location>
        <begin position="73"/>
        <end position="307"/>
    </location>
</feature>
<dbReference type="AlphaFoldDB" id="A0A212K0P9"/>
<organism evidence="2">
    <name type="scientific">uncultured Eubacteriales bacterium</name>
    <dbReference type="NCBI Taxonomy" id="172733"/>
    <lineage>
        <taxon>Bacteria</taxon>
        <taxon>Bacillati</taxon>
        <taxon>Bacillota</taxon>
        <taxon>Clostridia</taxon>
        <taxon>Eubacteriales</taxon>
        <taxon>environmental samples</taxon>
    </lineage>
</organism>
<sequence>MKGLTKLLLTTAAALFGVGVVLALAGWLMGGQTSMVVTVGGRDVNVGLTGVRLSNWSGERNRVADGGDLEPFTALDVDVDLGDVYFIPSNHYGVELSWQGEDYALHYSNKNGKLKVWSTSSVRLGVDLGFGYGAEVRVYFPEGAEFESVTVKTSLGSAELEGLRAGRLDLEADLGSVAVTDAVVGESTMNLSLGDLELKRITARTLDLTLSLGALVGDEVSTSESLTVENDMGSVVLAGAFEGHTKIVDDMGSVELTVAGAEADYGYDLRTSMGNVTINGKDAGDEADHRGGTHTIEVENSMGDIEIKFEK</sequence>
<name>A0A212K0P9_9FIRM</name>
<dbReference type="Pfam" id="PF13349">
    <property type="entry name" value="DUF4097"/>
    <property type="match status" value="1"/>
</dbReference>